<evidence type="ECO:0000313" key="3">
    <source>
        <dbReference type="EMBL" id="KAK8009227.1"/>
    </source>
</evidence>
<keyword evidence="2" id="KW-0472">Membrane</keyword>
<proteinExistence type="predicted"/>
<feature type="region of interest" description="Disordered" evidence="1">
    <location>
        <begin position="230"/>
        <end position="272"/>
    </location>
</feature>
<feature type="region of interest" description="Disordered" evidence="1">
    <location>
        <begin position="175"/>
        <end position="201"/>
    </location>
</feature>
<feature type="transmembrane region" description="Helical" evidence="2">
    <location>
        <begin position="141"/>
        <end position="164"/>
    </location>
</feature>
<keyword evidence="4" id="KW-1185">Reference proteome</keyword>
<gene>
    <name evidence="3" type="ORF">PG991_011778</name>
</gene>
<sequence>MEVYMLVLCLGVILPSLFLICVCFLSSFLPFAGTSPVLTKKATNLSVATSRRYEKVMCSLRGIEAIPHPFQCMSSSSVPSWLVTKFRVILPSQSLVSEVLILRTSFLSFVVGTSGAAVDTMQRDASTQASGGQNTIGSNEIIAISIGTVAIFASIGATVGVAIWQERRRRAASSLTLHNETDPESASGIDERSLVNDSDEISNSAVPHSLSLALHLEPAANLSQEVKVELDRIDGSQRNLGPAPADTQPPAGHSAATESPSVDSPSMLRIAP</sequence>
<keyword evidence="2" id="KW-0812">Transmembrane</keyword>
<name>A0ABR1RGC0_9PEZI</name>
<reference evidence="3 4" key="1">
    <citation type="submission" date="2023-01" db="EMBL/GenBank/DDBJ databases">
        <title>Analysis of 21 Apiospora genomes using comparative genomics revels a genus with tremendous synthesis potential of carbohydrate active enzymes and secondary metabolites.</title>
        <authorList>
            <person name="Sorensen T."/>
        </authorList>
    </citation>
    <scope>NUCLEOTIDE SEQUENCE [LARGE SCALE GENOMIC DNA]</scope>
    <source>
        <strain evidence="3 4">CBS 20057</strain>
    </source>
</reference>
<dbReference type="EMBL" id="JAQQWI010000016">
    <property type="protein sequence ID" value="KAK8009227.1"/>
    <property type="molecule type" value="Genomic_DNA"/>
</dbReference>
<keyword evidence="2" id="KW-1133">Transmembrane helix</keyword>
<evidence type="ECO:0000256" key="1">
    <source>
        <dbReference type="SAM" id="MobiDB-lite"/>
    </source>
</evidence>
<protein>
    <submittedName>
        <fullName evidence="3">Uncharacterized protein</fullName>
    </submittedName>
</protein>
<comment type="caution">
    <text evidence="3">The sequence shown here is derived from an EMBL/GenBank/DDBJ whole genome shotgun (WGS) entry which is preliminary data.</text>
</comment>
<accession>A0ABR1RGC0</accession>
<evidence type="ECO:0000313" key="4">
    <source>
        <dbReference type="Proteomes" id="UP001396898"/>
    </source>
</evidence>
<dbReference type="Proteomes" id="UP001396898">
    <property type="component" value="Unassembled WGS sequence"/>
</dbReference>
<evidence type="ECO:0000256" key="2">
    <source>
        <dbReference type="SAM" id="Phobius"/>
    </source>
</evidence>
<organism evidence="3 4">
    <name type="scientific">Apiospora marii</name>
    <dbReference type="NCBI Taxonomy" id="335849"/>
    <lineage>
        <taxon>Eukaryota</taxon>
        <taxon>Fungi</taxon>
        <taxon>Dikarya</taxon>
        <taxon>Ascomycota</taxon>
        <taxon>Pezizomycotina</taxon>
        <taxon>Sordariomycetes</taxon>
        <taxon>Xylariomycetidae</taxon>
        <taxon>Amphisphaeriales</taxon>
        <taxon>Apiosporaceae</taxon>
        <taxon>Apiospora</taxon>
    </lineage>
</organism>